<dbReference type="Proteomes" id="UP001604336">
    <property type="component" value="Unassembled WGS sequence"/>
</dbReference>
<organism evidence="1 2">
    <name type="scientific">Abeliophyllum distichum</name>
    <dbReference type="NCBI Taxonomy" id="126358"/>
    <lineage>
        <taxon>Eukaryota</taxon>
        <taxon>Viridiplantae</taxon>
        <taxon>Streptophyta</taxon>
        <taxon>Embryophyta</taxon>
        <taxon>Tracheophyta</taxon>
        <taxon>Spermatophyta</taxon>
        <taxon>Magnoliopsida</taxon>
        <taxon>eudicotyledons</taxon>
        <taxon>Gunneridae</taxon>
        <taxon>Pentapetalae</taxon>
        <taxon>asterids</taxon>
        <taxon>lamiids</taxon>
        <taxon>Lamiales</taxon>
        <taxon>Oleaceae</taxon>
        <taxon>Forsythieae</taxon>
        <taxon>Abeliophyllum</taxon>
    </lineage>
</organism>
<protein>
    <submittedName>
        <fullName evidence="1">Retrotrans gag domain-containing protein</fullName>
    </submittedName>
</protein>
<reference evidence="2" key="1">
    <citation type="submission" date="2024-07" db="EMBL/GenBank/DDBJ databases">
        <title>Two chromosome-level genome assemblies of Korean endemic species Abeliophyllum distichum and Forsythia ovata (Oleaceae).</title>
        <authorList>
            <person name="Jang H."/>
        </authorList>
    </citation>
    <scope>NUCLEOTIDE SEQUENCE [LARGE SCALE GENOMIC DNA]</scope>
</reference>
<dbReference type="EMBL" id="JBFOLK010000012">
    <property type="protein sequence ID" value="KAL2471675.1"/>
    <property type="molecule type" value="Genomic_DNA"/>
</dbReference>
<dbReference type="AlphaFoldDB" id="A0ABD1Q658"/>
<name>A0ABD1Q658_9LAMI</name>
<evidence type="ECO:0000313" key="2">
    <source>
        <dbReference type="Proteomes" id="UP001604336"/>
    </source>
</evidence>
<accession>A0ABD1Q658</accession>
<keyword evidence="2" id="KW-1185">Reference proteome</keyword>
<sequence>MDVKSNDERSIRSCDLDDDNEYLKFSKDLKARELFTDFKMPHMKKYSGHDNFTDHINMYKMRLQCYILAVKCKNFHTILVSDVKKWYKKLKPGSIKSWSQLK</sequence>
<comment type="caution">
    <text evidence="1">The sequence shown here is derived from an EMBL/GenBank/DDBJ whole genome shotgun (WGS) entry which is preliminary data.</text>
</comment>
<evidence type="ECO:0000313" key="1">
    <source>
        <dbReference type="EMBL" id="KAL2471675.1"/>
    </source>
</evidence>
<proteinExistence type="predicted"/>
<gene>
    <name evidence="1" type="ORF">Adt_39811</name>
</gene>